<gene>
    <name evidence="2" type="ORF">SAMN04488117_106213</name>
</gene>
<evidence type="ECO:0000313" key="2">
    <source>
        <dbReference type="EMBL" id="SDF70693.1"/>
    </source>
</evidence>
<evidence type="ECO:0000256" key="1">
    <source>
        <dbReference type="SAM" id="Phobius"/>
    </source>
</evidence>
<reference evidence="2 3" key="1">
    <citation type="submission" date="2016-10" db="EMBL/GenBank/DDBJ databases">
        <authorList>
            <person name="de Groot N.N."/>
        </authorList>
    </citation>
    <scope>NUCLEOTIDE SEQUENCE [LARGE SCALE GENOMIC DNA]</scope>
    <source>
        <strain evidence="2 3">DSM 27375</strain>
    </source>
</reference>
<name>A0A1G7N9G7_9RHOB</name>
<protein>
    <submittedName>
        <fullName evidence="2">Uncharacterized protein</fullName>
    </submittedName>
</protein>
<dbReference type="RefSeq" id="WP_176832880.1">
    <property type="nucleotide sequence ID" value="NZ_CAXASY010000001.1"/>
</dbReference>
<proteinExistence type="predicted"/>
<accession>A0A1G7N9G7</accession>
<sequence length="45" mass="5035">MFGLLALPGMVVRLLFGLCLWLMFRPGGWFVVCCIGIAATWYIKA</sequence>
<dbReference type="AlphaFoldDB" id="A0A1G7N9G7"/>
<keyword evidence="1" id="KW-1133">Transmembrane helix</keyword>
<keyword evidence="1" id="KW-0812">Transmembrane</keyword>
<organism evidence="2 3">
    <name type="scientific">Celeribacter baekdonensis</name>
    <dbReference type="NCBI Taxonomy" id="875171"/>
    <lineage>
        <taxon>Bacteria</taxon>
        <taxon>Pseudomonadati</taxon>
        <taxon>Pseudomonadota</taxon>
        <taxon>Alphaproteobacteria</taxon>
        <taxon>Rhodobacterales</taxon>
        <taxon>Roseobacteraceae</taxon>
        <taxon>Celeribacter</taxon>
    </lineage>
</organism>
<feature type="transmembrane region" description="Helical" evidence="1">
    <location>
        <begin position="27"/>
        <end position="43"/>
    </location>
</feature>
<dbReference type="Proteomes" id="UP000182284">
    <property type="component" value="Unassembled WGS sequence"/>
</dbReference>
<keyword evidence="1" id="KW-0472">Membrane</keyword>
<dbReference type="EMBL" id="FNBL01000006">
    <property type="protein sequence ID" value="SDF70693.1"/>
    <property type="molecule type" value="Genomic_DNA"/>
</dbReference>
<evidence type="ECO:0000313" key="3">
    <source>
        <dbReference type="Proteomes" id="UP000182284"/>
    </source>
</evidence>